<evidence type="ECO:0000313" key="1">
    <source>
        <dbReference type="EMBL" id="GIY25990.1"/>
    </source>
</evidence>
<name>A0AAV4RX33_9ARAC</name>
<organism evidence="1 2">
    <name type="scientific">Caerostris darwini</name>
    <dbReference type="NCBI Taxonomy" id="1538125"/>
    <lineage>
        <taxon>Eukaryota</taxon>
        <taxon>Metazoa</taxon>
        <taxon>Ecdysozoa</taxon>
        <taxon>Arthropoda</taxon>
        <taxon>Chelicerata</taxon>
        <taxon>Arachnida</taxon>
        <taxon>Araneae</taxon>
        <taxon>Araneomorphae</taxon>
        <taxon>Entelegynae</taxon>
        <taxon>Araneoidea</taxon>
        <taxon>Araneidae</taxon>
        <taxon>Caerostris</taxon>
    </lineage>
</organism>
<accession>A0AAV4RX33</accession>
<gene>
    <name evidence="1" type="ORF">CDAR_236181</name>
</gene>
<proteinExistence type="predicted"/>
<comment type="caution">
    <text evidence="1">The sequence shown here is derived from an EMBL/GenBank/DDBJ whole genome shotgun (WGS) entry which is preliminary data.</text>
</comment>
<dbReference type="Proteomes" id="UP001054837">
    <property type="component" value="Unassembled WGS sequence"/>
</dbReference>
<protein>
    <submittedName>
        <fullName evidence="1">Uncharacterized protein</fullName>
    </submittedName>
</protein>
<keyword evidence="2" id="KW-1185">Reference proteome</keyword>
<dbReference type="AlphaFoldDB" id="A0AAV4RX33"/>
<reference evidence="1 2" key="1">
    <citation type="submission" date="2021-06" db="EMBL/GenBank/DDBJ databases">
        <title>Caerostris darwini draft genome.</title>
        <authorList>
            <person name="Kono N."/>
            <person name="Arakawa K."/>
        </authorList>
    </citation>
    <scope>NUCLEOTIDE SEQUENCE [LARGE SCALE GENOMIC DNA]</scope>
</reference>
<dbReference type="EMBL" id="BPLQ01006881">
    <property type="protein sequence ID" value="GIY25990.1"/>
    <property type="molecule type" value="Genomic_DNA"/>
</dbReference>
<feature type="non-terminal residue" evidence="1">
    <location>
        <position position="106"/>
    </location>
</feature>
<evidence type="ECO:0000313" key="2">
    <source>
        <dbReference type="Proteomes" id="UP001054837"/>
    </source>
</evidence>
<sequence>MQGGFERQRDGIKDWRNYRRPVTSFYLTVSPETRCQHFTLPARVKHGAPFTAQNITVREWKWHGASFTAQNITLRSCKTLGTIGYRDDDQTITLIDSAAPDRNKRL</sequence>